<feature type="compositionally biased region" description="Basic and acidic residues" evidence="1">
    <location>
        <begin position="127"/>
        <end position="136"/>
    </location>
</feature>
<proteinExistence type="predicted"/>
<feature type="region of interest" description="Disordered" evidence="1">
    <location>
        <begin position="91"/>
        <end position="136"/>
    </location>
</feature>
<name>A0AAV7NC35_PLEWA</name>
<reference evidence="2" key="1">
    <citation type="journal article" date="2022" name="bioRxiv">
        <title>Sequencing and chromosome-scale assembly of the giantPleurodeles waltlgenome.</title>
        <authorList>
            <person name="Brown T."/>
            <person name="Elewa A."/>
            <person name="Iarovenko S."/>
            <person name="Subramanian E."/>
            <person name="Araus A.J."/>
            <person name="Petzold A."/>
            <person name="Susuki M."/>
            <person name="Suzuki K.-i.T."/>
            <person name="Hayashi T."/>
            <person name="Toyoda A."/>
            <person name="Oliveira C."/>
            <person name="Osipova E."/>
            <person name="Leigh N.D."/>
            <person name="Simon A."/>
            <person name="Yun M.H."/>
        </authorList>
    </citation>
    <scope>NUCLEOTIDE SEQUENCE</scope>
    <source>
        <strain evidence="2">20211129_DDA</strain>
        <tissue evidence="2">Liver</tissue>
    </source>
</reference>
<evidence type="ECO:0000313" key="3">
    <source>
        <dbReference type="Proteomes" id="UP001066276"/>
    </source>
</evidence>
<dbReference type="Proteomes" id="UP001066276">
    <property type="component" value="Chromosome 8"/>
</dbReference>
<organism evidence="2 3">
    <name type="scientific">Pleurodeles waltl</name>
    <name type="common">Iberian ribbed newt</name>
    <dbReference type="NCBI Taxonomy" id="8319"/>
    <lineage>
        <taxon>Eukaryota</taxon>
        <taxon>Metazoa</taxon>
        <taxon>Chordata</taxon>
        <taxon>Craniata</taxon>
        <taxon>Vertebrata</taxon>
        <taxon>Euteleostomi</taxon>
        <taxon>Amphibia</taxon>
        <taxon>Batrachia</taxon>
        <taxon>Caudata</taxon>
        <taxon>Salamandroidea</taxon>
        <taxon>Salamandridae</taxon>
        <taxon>Pleurodelinae</taxon>
        <taxon>Pleurodeles</taxon>
    </lineage>
</organism>
<protein>
    <submittedName>
        <fullName evidence="2">Uncharacterized protein</fullName>
    </submittedName>
</protein>
<dbReference type="AlphaFoldDB" id="A0AAV7NC35"/>
<comment type="caution">
    <text evidence="2">The sequence shown here is derived from an EMBL/GenBank/DDBJ whole genome shotgun (WGS) entry which is preliminary data.</text>
</comment>
<keyword evidence="3" id="KW-1185">Reference proteome</keyword>
<gene>
    <name evidence="2" type="ORF">NDU88_001912</name>
</gene>
<evidence type="ECO:0000313" key="2">
    <source>
        <dbReference type="EMBL" id="KAJ1113670.1"/>
    </source>
</evidence>
<evidence type="ECO:0000256" key="1">
    <source>
        <dbReference type="SAM" id="MobiDB-lite"/>
    </source>
</evidence>
<sequence>MQLMGRTYNKSKTTALGTDCVALADIGLGLDRGAPRGQQGGATKCPEVKLGWIGGLLCLWPAPSGWSRGLKYGGDPSGPGPAVARVVVDERQPSGSGHPAPRLGWTPAEGGGFDSPTTPKLTWTRRPPGERSAPERLKIGAGGTWEDWGQARPDRPVRTPRVPVPETYLEQTALGRTELRSPGECLRSSAGGAWAEWGRGPTLRQIAGRTESLEGAADVGLCPPSVR</sequence>
<dbReference type="EMBL" id="JANPWB010000012">
    <property type="protein sequence ID" value="KAJ1113670.1"/>
    <property type="molecule type" value="Genomic_DNA"/>
</dbReference>
<accession>A0AAV7NC35</accession>